<sequence>MADEGFDEEWDADFVDQLVQAEEQALSIATQKSLPPPPPPPPPPQQQQQQQSYPAVSYVDVSYSPPRDLSQRVPEVPKGFNQLPDVDVFSAAAARSSLPAGGSHNANEQEIDSLKRELVRISEERNRLEQECIKLSKGRDKKEKRLKVTPPKIVNLSTDSGINIQGDQIKSLEFQNTRSMTEHIGSSTKIGTVSSKDVGIQTERPDESISLSAENNLSDTFCRRNKLLDAWSSSSGQRLGRLLISKLYTTCEVDFRVLSGYLNTNLPLRASVESKISLKDNLQYTHSGESAKVSHLFSVLTKINDEMVRFEDLLEALVGLCRLKNVSVIHRSLHILQEVLSFTFNMERKFGKRDNIVVGGPVCWNNASELYEYGYPGNRGLPHVHAEKIFDQDHTDGLRVNTLETCTRIGFITYGSSCLISSCFNYVPLFELMCEIVMIHDVEHIRLEAVSVMNLIVARSNAYLERDKYGTDILFQSIVKLLKKGARLHVKKKTVHLLHMLLNCPRVMASFCSCFMEGDGSGMVDINSNKSSTFSVISVIFESLAECIVCTGSNAEELQLRKHTIILLAFFASSGKCGVEILLNYGLPKGKDFPAIILQSLVCDLDLEESDTAQLPEVFKERTLLIREVLILLNRLVSHPKYSTHALRALTNSREKATLTVDVTSRLSSKRTFFWQDVSMTRQIRESEIIDLAQVLRRRVFTFLGGMGVEQCCSFCAEIPSNRLSAKVALPITLMYKVLGSCIGFSVYIFNVCLSLAEE</sequence>
<dbReference type="InterPro" id="IPR044952">
    <property type="entry name" value="SUV2"/>
</dbReference>
<feature type="coiled-coil region" evidence="1">
    <location>
        <begin position="104"/>
        <end position="145"/>
    </location>
</feature>
<proteinExistence type="predicted"/>
<dbReference type="GO" id="GO:0006974">
    <property type="term" value="P:DNA damage response"/>
    <property type="evidence" value="ECO:0007669"/>
    <property type="project" value="InterPro"/>
</dbReference>
<reference evidence="3 4" key="1">
    <citation type="submission" date="2024-02" db="EMBL/GenBank/DDBJ databases">
        <title>de novo genome assembly of Solanum bulbocastanum strain 11H21.</title>
        <authorList>
            <person name="Hosaka A.J."/>
        </authorList>
    </citation>
    <scope>NUCLEOTIDE SEQUENCE [LARGE SCALE GENOMIC DNA]</scope>
    <source>
        <tissue evidence="3">Young leaves</tissue>
    </source>
</reference>
<dbReference type="PANTHER" id="PTHR35761">
    <property type="entry name" value="ATR INTERACTING PROTEIN"/>
    <property type="match status" value="1"/>
</dbReference>
<organism evidence="3 4">
    <name type="scientific">Solanum bulbocastanum</name>
    <name type="common">Wild potato</name>
    <dbReference type="NCBI Taxonomy" id="147425"/>
    <lineage>
        <taxon>Eukaryota</taxon>
        <taxon>Viridiplantae</taxon>
        <taxon>Streptophyta</taxon>
        <taxon>Embryophyta</taxon>
        <taxon>Tracheophyta</taxon>
        <taxon>Spermatophyta</taxon>
        <taxon>Magnoliopsida</taxon>
        <taxon>eudicotyledons</taxon>
        <taxon>Gunneridae</taxon>
        <taxon>Pentapetalae</taxon>
        <taxon>asterids</taxon>
        <taxon>lamiids</taxon>
        <taxon>Solanales</taxon>
        <taxon>Solanaceae</taxon>
        <taxon>Solanoideae</taxon>
        <taxon>Solaneae</taxon>
        <taxon>Solanum</taxon>
    </lineage>
</organism>
<accession>A0AAN8Y853</accession>
<evidence type="ECO:0000256" key="1">
    <source>
        <dbReference type="SAM" id="Coils"/>
    </source>
</evidence>
<dbReference type="EMBL" id="JBANQN010000008">
    <property type="protein sequence ID" value="KAK6782892.1"/>
    <property type="molecule type" value="Genomic_DNA"/>
</dbReference>
<protein>
    <submittedName>
        <fullName evidence="3">Uncharacterized protein</fullName>
    </submittedName>
</protein>
<evidence type="ECO:0000313" key="3">
    <source>
        <dbReference type="EMBL" id="KAK6782892.1"/>
    </source>
</evidence>
<dbReference type="Proteomes" id="UP001371456">
    <property type="component" value="Unassembled WGS sequence"/>
</dbReference>
<dbReference type="AlphaFoldDB" id="A0AAN8Y853"/>
<keyword evidence="1" id="KW-0175">Coiled coil</keyword>
<gene>
    <name evidence="3" type="ORF">RDI58_020688</name>
</gene>
<keyword evidence="4" id="KW-1185">Reference proteome</keyword>
<feature type="compositionally biased region" description="Pro residues" evidence="2">
    <location>
        <begin position="34"/>
        <end position="45"/>
    </location>
</feature>
<evidence type="ECO:0000313" key="4">
    <source>
        <dbReference type="Proteomes" id="UP001371456"/>
    </source>
</evidence>
<feature type="region of interest" description="Disordered" evidence="2">
    <location>
        <begin position="23"/>
        <end position="70"/>
    </location>
</feature>
<dbReference type="PANTHER" id="PTHR35761:SF1">
    <property type="entry name" value="PROTEIN SENSITIVE TO UV 2"/>
    <property type="match status" value="1"/>
</dbReference>
<name>A0AAN8Y853_SOLBU</name>
<comment type="caution">
    <text evidence="3">The sequence shown here is derived from an EMBL/GenBank/DDBJ whole genome shotgun (WGS) entry which is preliminary data.</text>
</comment>
<evidence type="ECO:0000256" key="2">
    <source>
        <dbReference type="SAM" id="MobiDB-lite"/>
    </source>
</evidence>